<dbReference type="Pfam" id="PF13561">
    <property type="entry name" value="adh_short_C2"/>
    <property type="match status" value="1"/>
</dbReference>
<organism evidence="3 4">
    <name type="scientific">Streptomonospora salina</name>
    <dbReference type="NCBI Taxonomy" id="104205"/>
    <lineage>
        <taxon>Bacteria</taxon>
        <taxon>Bacillati</taxon>
        <taxon>Actinomycetota</taxon>
        <taxon>Actinomycetes</taxon>
        <taxon>Streptosporangiales</taxon>
        <taxon>Nocardiopsidaceae</taxon>
        <taxon>Streptomonospora</taxon>
    </lineage>
</organism>
<proteinExistence type="inferred from homology"/>
<dbReference type="PANTHER" id="PTHR42760:SF135">
    <property type="entry name" value="BLL7886 PROTEIN"/>
    <property type="match status" value="1"/>
</dbReference>
<dbReference type="PANTHER" id="PTHR42760">
    <property type="entry name" value="SHORT-CHAIN DEHYDROGENASES/REDUCTASES FAMILY MEMBER"/>
    <property type="match status" value="1"/>
</dbReference>
<evidence type="ECO:0000313" key="4">
    <source>
        <dbReference type="Proteomes" id="UP000578077"/>
    </source>
</evidence>
<dbReference type="AlphaFoldDB" id="A0A841EIE1"/>
<dbReference type="InterPro" id="IPR002347">
    <property type="entry name" value="SDR_fam"/>
</dbReference>
<protein>
    <submittedName>
        <fullName evidence="3">3-oxoacyl-[acyl-carrier protein] reductase</fullName>
        <ecNumber evidence="3">1.1.1.100</ecNumber>
    </submittedName>
</protein>
<dbReference type="InterPro" id="IPR036291">
    <property type="entry name" value="NAD(P)-bd_dom_sf"/>
</dbReference>
<dbReference type="EMBL" id="JACHLY010000002">
    <property type="protein sequence ID" value="MBB6001149.1"/>
    <property type="molecule type" value="Genomic_DNA"/>
</dbReference>
<dbReference type="SUPFAM" id="SSF51735">
    <property type="entry name" value="NAD(P)-binding Rossmann-fold domains"/>
    <property type="match status" value="1"/>
</dbReference>
<dbReference type="GO" id="GO:0030497">
    <property type="term" value="P:fatty acid elongation"/>
    <property type="evidence" value="ECO:0007669"/>
    <property type="project" value="TreeGrafter"/>
</dbReference>
<dbReference type="GO" id="GO:0004316">
    <property type="term" value="F:3-oxoacyl-[acyl-carrier-protein] reductase (NADPH) activity"/>
    <property type="evidence" value="ECO:0007669"/>
    <property type="project" value="UniProtKB-EC"/>
</dbReference>
<dbReference type="Gene3D" id="3.40.50.720">
    <property type="entry name" value="NAD(P)-binding Rossmann-like Domain"/>
    <property type="match status" value="1"/>
</dbReference>
<accession>A0A841EIE1</accession>
<dbReference type="PRINTS" id="PR00081">
    <property type="entry name" value="GDHRDH"/>
</dbReference>
<name>A0A841EIE1_9ACTN</name>
<dbReference type="Proteomes" id="UP000578077">
    <property type="component" value="Unassembled WGS sequence"/>
</dbReference>
<gene>
    <name evidence="3" type="ORF">HNR25_004978</name>
</gene>
<evidence type="ECO:0000256" key="2">
    <source>
        <dbReference type="ARBA" id="ARBA00023002"/>
    </source>
</evidence>
<keyword evidence="2 3" id="KW-0560">Oxidoreductase</keyword>
<comment type="caution">
    <text evidence="3">The sequence shown here is derived from an EMBL/GenBank/DDBJ whole genome shotgun (WGS) entry which is preliminary data.</text>
</comment>
<sequence length="261" mass="27013">MQREGTATMDLGLHGARVVVTGASRGIGRAIAQTFAEEGAALAICARSAEPLERAARQLRAVAPTVVEQALDVSDTEALSGFLESSAERLGGIDVLVSNVSGGSAATADQWERGFATDVLPFVRMVEDACPYLEASERGGSVVLISSTSALHTTAPSGPKAYSAVKAALNQHAAALGRSLPARGIRVNTVSPGPIEFEGGGWARRRGSDPDFYAAVRDRIPVGRLGRPEEVARAVAFLAGPAASYVTGTNLVVDGGFVDRV</sequence>
<evidence type="ECO:0000313" key="3">
    <source>
        <dbReference type="EMBL" id="MBB6001149.1"/>
    </source>
</evidence>
<dbReference type="EC" id="1.1.1.100" evidence="3"/>
<evidence type="ECO:0000256" key="1">
    <source>
        <dbReference type="ARBA" id="ARBA00006484"/>
    </source>
</evidence>
<reference evidence="3 4" key="1">
    <citation type="submission" date="2020-08" db="EMBL/GenBank/DDBJ databases">
        <title>Sequencing the genomes of 1000 actinobacteria strains.</title>
        <authorList>
            <person name="Klenk H.-P."/>
        </authorList>
    </citation>
    <scope>NUCLEOTIDE SEQUENCE [LARGE SCALE GENOMIC DNA]</scope>
    <source>
        <strain evidence="3 4">DSM 44593</strain>
    </source>
</reference>
<keyword evidence="4" id="KW-1185">Reference proteome</keyword>
<dbReference type="FunFam" id="3.40.50.720:FF:000084">
    <property type="entry name" value="Short-chain dehydrogenase reductase"/>
    <property type="match status" value="1"/>
</dbReference>
<comment type="similarity">
    <text evidence="1">Belongs to the short-chain dehydrogenases/reductases (SDR) family.</text>
</comment>